<dbReference type="Proteomes" id="UP000248857">
    <property type="component" value="Unassembled WGS sequence"/>
</dbReference>
<name>A0A2W1JLT0_9CYAN</name>
<keyword evidence="3" id="KW-1185">Reference proteome</keyword>
<gene>
    <name evidence="2" type="ORF">C1752_01321</name>
</gene>
<dbReference type="OrthoDB" id="467906at2"/>
<dbReference type="AlphaFoldDB" id="A0A2W1JLT0"/>
<accession>A0A2W1JLT0</accession>
<evidence type="ECO:0008006" key="4">
    <source>
        <dbReference type="Google" id="ProtNLM"/>
    </source>
</evidence>
<reference evidence="2 3" key="1">
    <citation type="journal article" date="2018" name="Sci. Rep.">
        <title>A novel species of the marine cyanobacterium Acaryochloris with a unique pigment content and lifestyle.</title>
        <authorList>
            <person name="Partensky F."/>
            <person name="Six C."/>
            <person name="Ratin M."/>
            <person name="Garczarek L."/>
            <person name="Vaulot D."/>
            <person name="Probert I."/>
            <person name="Calteau A."/>
            <person name="Gourvil P."/>
            <person name="Marie D."/>
            <person name="Grebert T."/>
            <person name="Bouchier C."/>
            <person name="Le Panse S."/>
            <person name="Gachenot M."/>
            <person name="Rodriguez F."/>
            <person name="Garrido J.L."/>
        </authorList>
    </citation>
    <scope>NUCLEOTIDE SEQUENCE [LARGE SCALE GENOMIC DNA]</scope>
    <source>
        <strain evidence="2 3">RCC1774</strain>
    </source>
</reference>
<feature type="region of interest" description="Disordered" evidence="1">
    <location>
        <begin position="174"/>
        <end position="203"/>
    </location>
</feature>
<comment type="caution">
    <text evidence="2">The sequence shown here is derived from an EMBL/GenBank/DDBJ whole genome shotgun (WGS) entry which is preliminary data.</text>
</comment>
<evidence type="ECO:0000313" key="3">
    <source>
        <dbReference type="Proteomes" id="UP000248857"/>
    </source>
</evidence>
<dbReference type="RefSeq" id="WP_110985290.1">
    <property type="nucleotide sequence ID" value="NZ_CAWNWM010000003.1"/>
</dbReference>
<evidence type="ECO:0000313" key="2">
    <source>
        <dbReference type="EMBL" id="PZD74323.1"/>
    </source>
</evidence>
<evidence type="ECO:0000256" key="1">
    <source>
        <dbReference type="SAM" id="MobiDB-lite"/>
    </source>
</evidence>
<protein>
    <recommendedName>
        <fullName evidence="4">Type IV pilin PilA</fullName>
    </recommendedName>
</protein>
<dbReference type="EMBL" id="PQWO01000003">
    <property type="protein sequence ID" value="PZD74323.1"/>
    <property type="molecule type" value="Genomic_DNA"/>
</dbReference>
<proteinExistence type="predicted"/>
<sequence>MPVSQTHYEELLATYSNHQNAVALLRQYRPYFEKVPSIRRSKDSVVTIPLPVVQVRQQVSTNLTNSPYELIQLPCDLALLMCDPEWKIKTGVEIIVFIYRPGEDFSDLLNRWRQTQVLLSRGYNWEMPLRFQHIFSEGAEKVYPLFIIFSETSGRIERGLRGASLPFVVHAVQEEEEEPLTPREESLSQPSAIEGEDFAAGSE</sequence>
<organism evidence="2 3">
    <name type="scientific">Acaryochloris thomasi RCC1774</name>
    <dbReference type="NCBI Taxonomy" id="1764569"/>
    <lineage>
        <taxon>Bacteria</taxon>
        <taxon>Bacillati</taxon>
        <taxon>Cyanobacteriota</taxon>
        <taxon>Cyanophyceae</taxon>
        <taxon>Acaryochloridales</taxon>
        <taxon>Acaryochloridaceae</taxon>
        <taxon>Acaryochloris</taxon>
        <taxon>Acaryochloris thomasi</taxon>
    </lineage>
</organism>